<evidence type="ECO:0000313" key="3">
    <source>
        <dbReference type="EMBL" id="KJA18389.1"/>
    </source>
</evidence>
<feature type="domain" description="DUF6534" evidence="2">
    <location>
        <begin position="166"/>
        <end position="254"/>
    </location>
</feature>
<protein>
    <recommendedName>
        <fullName evidence="2">DUF6534 domain-containing protein</fullName>
    </recommendedName>
</protein>
<dbReference type="Pfam" id="PF20152">
    <property type="entry name" value="DUF6534"/>
    <property type="match status" value="1"/>
</dbReference>
<evidence type="ECO:0000256" key="1">
    <source>
        <dbReference type="SAM" id="Phobius"/>
    </source>
</evidence>
<dbReference type="Proteomes" id="UP000054270">
    <property type="component" value="Unassembled WGS sequence"/>
</dbReference>
<dbReference type="PANTHER" id="PTHR40465">
    <property type="entry name" value="CHROMOSOME 1, WHOLE GENOME SHOTGUN SEQUENCE"/>
    <property type="match status" value="1"/>
</dbReference>
<dbReference type="OMA" id="DARSHHE"/>
<proteinExistence type="predicted"/>
<name>A0A0D2NHE5_HYPSF</name>
<feature type="transmembrane region" description="Helical" evidence="1">
    <location>
        <begin position="122"/>
        <end position="142"/>
    </location>
</feature>
<keyword evidence="1" id="KW-0812">Transmembrane</keyword>
<accession>A0A0D2NHE5</accession>
<keyword evidence="4" id="KW-1185">Reference proteome</keyword>
<reference evidence="4" key="1">
    <citation type="submission" date="2014-04" db="EMBL/GenBank/DDBJ databases">
        <title>Evolutionary Origins and Diversification of the Mycorrhizal Mutualists.</title>
        <authorList>
            <consortium name="DOE Joint Genome Institute"/>
            <consortium name="Mycorrhizal Genomics Consortium"/>
            <person name="Kohler A."/>
            <person name="Kuo A."/>
            <person name="Nagy L.G."/>
            <person name="Floudas D."/>
            <person name="Copeland A."/>
            <person name="Barry K.W."/>
            <person name="Cichocki N."/>
            <person name="Veneault-Fourrey C."/>
            <person name="LaButti K."/>
            <person name="Lindquist E.A."/>
            <person name="Lipzen A."/>
            <person name="Lundell T."/>
            <person name="Morin E."/>
            <person name="Murat C."/>
            <person name="Riley R."/>
            <person name="Ohm R."/>
            <person name="Sun H."/>
            <person name="Tunlid A."/>
            <person name="Henrissat B."/>
            <person name="Grigoriev I.V."/>
            <person name="Hibbett D.S."/>
            <person name="Martin F."/>
        </authorList>
    </citation>
    <scope>NUCLEOTIDE SEQUENCE [LARGE SCALE GENOMIC DNA]</scope>
    <source>
        <strain evidence="4">FD-334 SS-4</strain>
    </source>
</reference>
<keyword evidence="1" id="KW-1133">Transmembrane helix</keyword>
<dbReference type="OrthoDB" id="3223377at2759"/>
<feature type="transmembrane region" description="Helical" evidence="1">
    <location>
        <begin position="22"/>
        <end position="41"/>
    </location>
</feature>
<evidence type="ECO:0000313" key="4">
    <source>
        <dbReference type="Proteomes" id="UP000054270"/>
    </source>
</evidence>
<dbReference type="EMBL" id="KN817589">
    <property type="protein sequence ID" value="KJA18389.1"/>
    <property type="molecule type" value="Genomic_DNA"/>
</dbReference>
<dbReference type="PANTHER" id="PTHR40465:SF1">
    <property type="entry name" value="DUF6534 DOMAIN-CONTAINING PROTEIN"/>
    <property type="match status" value="1"/>
</dbReference>
<dbReference type="AlphaFoldDB" id="A0A0D2NHE5"/>
<organism evidence="3 4">
    <name type="scientific">Hypholoma sublateritium (strain FD-334 SS-4)</name>
    <dbReference type="NCBI Taxonomy" id="945553"/>
    <lineage>
        <taxon>Eukaryota</taxon>
        <taxon>Fungi</taxon>
        <taxon>Dikarya</taxon>
        <taxon>Basidiomycota</taxon>
        <taxon>Agaricomycotina</taxon>
        <taxon>Agaricomycetes</taxon>
        <taxon>Agaricomycetidae</taxon>
        <taxon>Agaricales</taxon>
        <taxon>Agaricineae</taxon>
        <taxon>Strophariaceae</taxon>
        <taxon>Hypholoma</taxon>
    </lineage>
</organism>
<evidence type="ECO:0000259" key="2">
    <source>
        <dbReference type="Pfam" id="PF20152"/>
    </source>
</evidence>
<feature type="transmembrane region" description="Helical" evidence="1">
    <location>
        <begin position="203"/>
        <end position="225"/>
    </location>
</feature>
<dbReference type="InterPro" id="IPR045339">
    <property type="entry name" value="DUF6534"/>
</dbReference>
<keyword evidence="1" id="KW-0472">Membrane</keyword>
<feature type="transmembrane region" description="Helical" evidence="1">
    <location>
        <begin position="162"/>
        <end position="182"/>
    </location>
</feature>
<gene>
    <name evidence="3" type="ORF">HYPSUDRAFT_45240</name>
</gene>
<feature type="transmembrane region" description="Helical" evidence="1">
    <location>
        <begin position="94"/>
        <end position="115"/>
    </location>
</feature>
<sequence length="331" mass="36722">MSAPFIPPDIVLLTAPQLLGMMFNWGLWGILTVQVYLYYLFFNDSLRVRALVYTLYFLECVQTALSSADIIHWFSKGWGQLSFLSDPYVNPIDLPMMAGLIAMTVQLYFTWRIWILSASLPLAIFIGAISVAQCVAGFVAGIQALQVGDLTKLSSLLAPKLWLAGAAISDTLIAVAMCYFLYRARQRSLVPHTNYILKRIISLTIETNALSASVAIITLILFIRFPNNTLFICPPYALGKLYSNTLLVIFNNRMVLPNDNGKTASIGLKGLTAANHAHTSDHSSRIQDDGIKITVLRQTDGEPSDMDLDMESQRGVHTMTKRISLDAAPRR</sequence>
<feature type="transmembrane region" description="Helical" evidence="1">
    <location>
        <begin position="53"/>
        <end position="74"/>
    </location>
</feature>